<evidence type="ECO:0000256" key="1">
    <source>
        <dbReference type="SAM" id="Phobius"/>
    </source>
</evidence>
<accession>A0ABN9SG73</accession>
<reference evidence="2" key="1">
    <citation type="submission" date="2023-10" db="EMBL/GenBank/DDBJ databases">
        <authorList>
            <person name="Chen Y."/>
            <person name="Shah S."/>
            <person name="Dougan E. K."/>
            <person name="Thang M."/>
            <person name="Chan C."/>
        </authorList>
    </citation>
    <scope>NUCLEOTIDE SEQUENCE [LARGE SCALE GENOMIC DNA]</scope>
</reference>
<proteinExistence type="predicted"/>
<protein>
    <submittedName>
        <fullName evidence="2">Uncharacterized protein</fullName>
    </submittedName>
</protein>
<keyword evidence="3" id="KW-1185">Reference proteome</keyword>
<keyword evidence="1" id="KW-0472">Membrane</keyword>
<dbReference type="Proteomes" id="UP001189429">
    <property type="component" value="Unassembled WGS sequence"/>
</dbReference>
<comment type="caution">
    <text evidence="2">The sequence shown here is derived from an EMBL/GenBank/DDBJ whole genome shotgun (WGS) entry which is preliminary data.</text>
</comment>
<organism evidence="2 3">
    <name type="scientific">Prorocentrum cordatum</name>
    <dbReference type="NCBI Taxonomy" id="2364126"/>
    <lineage>
        <taxon>Eukaryota</taxon>
        <taxon>Sar</taxon>
        <taxon>Alveolata</taxon>
        <taxon>Dinophyceae</taxon>
        <taxon>Prorocentrales</taxon>
        <taxon>Prorocentraceae</taxon>
        <taxon>Prorocentrum</taxon>
    </lineage>
</organism>
<dbReference type="EMBL" id="CAUYUJ010011035">
    <property type="protein sequence ID" value="CAK0830812.1"/>
    <property type="molecule type" value="Genomic_DNA"/>
</dbReference>
<keyword evidence="1" id="KW-0812">Transmembrane</keyword>
<feature type="transmembrane region" description="Helical" evidence="1">
    <location>
        <begin position="20"/>
        <end position="37"/>
    </location>
</feature>
<name>A0ABN9SG73_9DINO</name>
<sequence length="196" mass="21941">MSLFSYQRFWHALGPLGRRILLALMPMSASATIYTTTPCSWFGYSEQEFEQVWYSRFFIASVVATAVCALTTLLASLPLCLGARKGMPLRIIAGVLALIAGCSMCLPMAMGIAHRVYYQREYCTRCYDWNCDEWYREAHFTFEDVVSDYDQAFGFLVLVFGVATLVLSSITCCRCCGSMSERNTQKQTVSAAPNAV</sequence>
<evidence type="ECO:0000313" key="3">
    <source>
        <dbReference type="Proteomes" id="UP001189429"/>
    </source>
</evidence>
<feature type="transmembrane region" description="Helical" evidence="1">
    <location>
        <begin position="152"/>
        <end position="177"/>
    </location>
</feature>
<gene>
    <name evidence="2" type="ORF">PCOR1329_LOCUS29337</name>
</gene>
<feature type="transmembrane region" description="Helical" evidence="1">
    <location>
        <begin position="91"/>
        <end position="112"/>
    </location>
</feature>
<keyword evidence="1" id="KW-1133">Transmembrane helix</keyword>
<evidence type="ECO:0000313" key="2">
    <source>
        <dbReference type="EMBL" id="CAK0830812.1"/>
    </source>
</evidence>
<feature type="transmembrane region" description="Helical" evidence="1">
    <location>
        <begin position="57"/>
        <end position="79"/>
    </location>
</feature>